<feature type="domain" description="BUB1 N-terminal" evidence="2">
    <location>
        <begin position="49"/>
        <end position="212"/>
    </location>
</feature>
<reference evidence="3 4" key="1">
    <citation type="submission" date="2015-10" db="EMBL/GenBank/DDBJ databases">
        <title>Draft genomes sequences of Candida glabrata isolates 1A, 1B, 2A, 2B, 3A and 3B.</title>
        <authorList>
            <person name="Haavelsrud O.E."/>
            <person name="Gaustad P."/>
        </authorList>
    </citation>
    <scope>NUCLEOTIDE SEQUENCE [LARGE SCALE GENOMIC DNA]</scope>
    <source>
        <strain evidence="3">910700640</strain>
    </source>
</reference>
<dbReference type="VEuPathDB" id="FungiDB:CAGL0G06930g"/>
<comment type="caution">
    <text evidence="3">The sequence shown here is derived from an EMBL/GenBank/DDBJ whole genome shotgun (WGS) entry which is preliminary data.</text>
</comment>
<evidence type="ECO:0000313" key="3">
    <source>
        <dbReference type="EMBL" id="KTB07079.1"/>
    </source>
</evidence>
<dbReference type="Pfam" id="PF08311">
    <property type="entry name" value="Mad3_BUB1_I"/>
    <property type="match status" value="1"/>
</dbReference>
<dbReference type="VEuPathDB" id="FungiDB:GVI51_G06743"/>
<dbReference type="GO" id="GO:0033597">
    <property type="term" value="C:mitotic checkpoint complex"/>
    <property type="evidence" value="ECO:0007669"/>
    <property type="project" value="EnsemblFungi"/>
</dbReference>
<dbReference type="Gene3D" id="1.25.40.930">
    <property type="match status" value="1"/>
</dbReference>
<dbReference type="GO" id="GO:0044774">
    <property type="term" value="P:mitotic DNA integrity checkpoint signaling"/>
    <property type="evidence" value="ECO:0007669"/>
    <property type="project" value="EnsemblFungi"/>
</dbReference>
<feature type="region of interest" description="Disordered" evidence="1">
    <location>
        <begin position="227"/>
        <end position="253"/>
    </location>
</feature>
<dbReference type="Pfam" id="PF08171">
    <property type="entry name" value="Mad3_BUB1_II"/>
    <property type="match status" value="1"/>
</dbReference>
<feature type="compositionally biased region" description="Basic and acidic residues" evidence="1">
    <location>
        <begin position="227"/>
        <end position="240"/>
    </location>
</feature>
<dbReference type="Gene3D" id="1.20.58.2070">
    <property type="match status" value="1"/>
</dbReference>
<dbReference type="PROSITE" id="PS51489">
    <property type="entry name" value="BUB1_N"/>
    <property type="match status" value="1"/>
</dbReference>
<dbReference type="PANTHER" id="PTHR14030">
    <property type="entry name" value="MITOTIC CHECKPOINT SERINE/THREONINE-PROTEIN KINASE BUB1"/>
    <property type="match status" value="1"/>
</dbReference>
<name>A0A0W0C8T4_CANGB</name>
<dbReference type="GO" id="GO:0007094">
    <property type="term" value="P:mitotic spindle assembly checkpoint signaling"/>
    <property type="evidence" value="ECO:0007669"/>
    <property type="project" value="EnsemblFungi"/>
</dbReference>
<dbReference type="AlphaFoldDB" id="A0A0W0C8T4"/>
<evidence type="ECO:0000259" key="2">
    <source>
        <dbReference type="PROSITE" id="PS51489"/>
    </source>
</evidence>
<dbReference type="InterPro" id="IPR012572">
    <property type="entry name" value="Mad3/Bub1_II"/>
</dbReference>
<dbReference type="SMART" id="SM00777">
    <property type="entry name" value="Mad3_BUB1_I"/>
    <property type="match status" value="1"/>
</dbReference>
<protein>
    <submittedName>
        <fullName evidence="3">Spindle assembly checkpoint component MAD3</fullName>
    </submittedName>
</protein>
<dbReference type="VEuPathDB" id="FungiDB:GWK60_G06655"/>
<gene>
    <name evidence="3" type="ORF">AO440_001770</name>
</gene>
<dbReference type="EMBL" id="LLZZ01000108">
    <property type="protein sequence ID" value="KTB07079.1"/>
    <property type="molecule type" value="Genomic_DNA"/>
</dbReference>
<dbReference type="GO" id="GO:0032837">
    <property type="term" value="P:distributive segregation"/>
    <property type="evidence" value="ECO:0007669"/>
    <property type="project" value="EnsemblFungi"/>
</dbReference>
<dbReference type="OrthoDB" id="248495at2759"/>
<dbReference type="VEuPathDB" id="FungiDB:B1J91_G06930g"/>
<proteinExistence type="predicted"/>
<dbReference type="InterPro" id="IPR015661">
    <property type="entry name" value="Bub1/Mad3"/>
</dbReference>
<dbReference type="Gene3D" id="6.10.20.170">
    <property type="match status" value="1"/>
</dbReference>
<dbReference type="GO" id="GO:1902499">
    <property type="term" value="P:positive regulation of protein autoubiquitination"/>
    <property type="evidence" value="ECO:0007669"/>
    <property type="project" value="EnsemblFungi"/>
</dbReference>
<feature type="region of interest" description="Disordered" evidence="1">
    <location>
        <begin position="361"/>
        <end position="380"/>
    </location>
</feature>
<evidence type="ECO:0000256" key="1">
    <source>
        <dbReference type="SAM" id="MobiDB-lite"/>
    </source>
</evidence>
<sequence length="380" mass="44674">MPAQKVTRFEDIEVEKENIAPLRHGRSAHRLVSALSQNDDEIKRIRASFESSLLVKIEDHDDPLVLYLDYIDWINHAFPQGGSSRSSGMLDVIERCITYFKDSERYRDDERYVKIWLWYMELFSDKYKSDCKDLFIFMLRNRIGSKVPLMYEELSSLLYELKEYKYAISVINLGLKECKYGNKLLVDKRQLLLEKLGDDAKVIDDSVEMLDGAERVILGKKQSELREKAKSNKTSDRETKMNSSIYTDSQDPEVHDEPLSCLRNWDIFEILHSRNKENRILAEPLILNELDRTFSGDQLKGGKKMILFQDNLGRSEPVYKLIKNNSGKLEKIDYNTNLLIYEGREICLEEILTMMKSNTQNNKRRREYDDSKNLHIKKQR</sequence>
<dbReference type="PANTHER" id="PTHR14030:SF4">
    <property type="entry name" value="BUB1 KINASE, ISOFORM A-RELATED"/>
    <property type="match status" value="1"/>
</dbReference>
<organism evidence="3 4">
    <name type="scientific">Candida glabrata</name>
    <name type="common">Yeast</name>
    <name type="synonym">Torulopsis glabrata</name>
    <dbReference type="NCBI Taxonomy" id="5478"/>
    <lineage>
        <taxon>Eukaryota</taxon>
        <taxon>Fungi</taxon>
        <taxon>Dikarya</taxon>
        <taxon>Ascomycota</taxon>
        <taxon>Saccharomycotina</taxon>
        <taxon>Saccharomycetes</taxon>
        <taxon>Saccharomycetales</taxon>
        <taxon>Saccharomycetaceae</taxon>
        <taxon>Nakaseomyces</taxon>
    </lineage>
</organism>
<dbReference type="Proteomes" id="UP000054886">
    <property type="component" value="Unassembled WGS sequence"/>
</dbReference>
<dbReference type="GO" id="GO:0051754">
    <property type="term" value="P:meiotic sister chromatid cohesion, centromeric"/>
    <property type="evidence" value="ECO:0007669"/>
    <property type="project" value="TreeGrafter"/>
</dbReference>
<accession>A0A0W0C8T4</accession>
<dbReference type="GO" id="GO:0004672">
    <property type="term" value="F:protein kinase activity"/>
    <property type="evidence" value="ECO:0007669"/>
    <property type="project" value="TreeGrafter"/>
</dbReference>
<evidence type="ECO:0000313" key="4">
    <source>
        <dbReference type="Proteomes" id="UP000054886"/>
    </source>
</evidence>
<dbReference type="InterPro" id="IPR013212">
    <property type="entry name" value="Mad3/Bub1_I"/>
</dbReference>